<dbReference type="CDD" id="cd05288">
    <property type="entry name" value="PGDH"/>
    <property type="match status" value="1"/>
</dbReference>
<evidence type="ECO:0000259" key="1">
    <source>
        <dbReference type="SMART" id="SM00829"/>
    </source>
</evidence>
<dbReference type="InterPro" id="IPR036291">
    <property type="entry name" value="NAD(P)-bd_dom_sf"/>
</dbReference>
<comment type="caution">
    <text evidence="2">The sequence shown here is derived from an EMBL/GenBank/DDBJ whole genome shotgun (WGS) entry which is preliminary data.</text>
</comment>
<dbReference type="Pfam" id="PF00107">
    <property type="entry name" value="ADH_zinc_N"/>
    <property type="match status" value="1"/>
</dbReference>
<evidence type="ECO:0000313" key="3">
    <source>
        <dbReference type="Proteomes" id="UP001556367"/>
    </source>
</evidence>
<protein>
    <recommendedName>
        <fullName evidence="1">Enoyl reductase (ER) domain-containing protein</fullName>
    </recommendedName>
</protein>
<dbReference type="InterPro" id="IPR020843">
    <property type="entry name" value="ER"/>
</dbReference>
<dbReference type="InterPro" id="IPR045010">
    <property type="entry name" value="MDR_fam"/>
</dbReference>
<organism evidence="2 3">
    <name type="scientific">Hohenbuehelia grisea</name>
    <dbReference type="NCBI Taxonomy" id="104357"/>
    <lineage>
        <taxon>Eukaryota</taxon>
        <taxon>Fungi</taxon>
        <taxon>Dikarya</taxon>
        <taxon>Basidiomycota</taxon>
        <taxon>Agaricomycotina</taxon>
        <taxon>Agaricomycetes</taxon>
        <taxon>Agaricomycetidae</taxon>
        <taxon>Agaricales</taxon>
        <taxon>Pleurotineae</taxon>
        <taxon>Pleurotaceae</taxon>
        <taxon>Hohenbuehelia</taxon>
    </lineage>
</organism>
<reference evidence="3" key="1">
    <citation type="submission" date="2024-06" db="EMBL/GenBank/DDBJ databases">
        <title>Multi-omics analyses provide insights into the biosynthesis of the anticancer antibiotic pleurotin in Hohenbuehelia grisea.</title>
        <authorList>
            <person name="Weaver J.A."/>
            <person name="Alberti F."/>
        </authorList>
    </citation>
    <scope>NUCLEOTIDE SEQUENCE [LARGE SCALE GENOMIC DNA]</scope>
    <source>
        <strain evidence="3">T-177</strain>
    </source>
</reference>
<dbReference type="SMART" id="SM00829">
    <property type="entry name" value="PKS_ER"/>
    <property type="match status" value="1"/>
</dbReference>
<name>A0ABR3JHG0_9AGAR</name>
<dbReference type="PANTHER" id="PTHR43205">
    <property type="entry name" value="PROSTAGLANDIN REDUCTASE"/>
    <property type="match status" value="1"/>
</dbReference>
<feature type="domain" description="Enoyl reductase (ER)" evidence="1">
    <location>
        <begin position="23"/>
        <end position="235"/>
    </location>
</feature>
<dbReference type="Gene3D" id="3.40.50.720">
    <property type="entry name" value="NAD(P)-binding Rossmann-like Domain"/>
    <property type="match status" value="1"/>
</dbReference>
<sequence>MALARPRHAWISQRCPELSATSADRRGMRCIVKNCGRLADGRVKTMRGLGIGTVLEAAPGSAFKPGDAVSGPFGWTEFAVMKEKDLEPLKLGPGIQVLDYLNTLGSSGLTAYFGLKDVGKIKAGETLLVSGAAGSVGAIVCQLGKKLGAKVYAIAGTPDKCEWLEKELGVVKAFNYKSPTFAKDLRAMGYLDVFFDNVGGEILDLALTRLNQGARIVMCGAISGYSRFLCRFSLLAY</sequence>
<dbReference type="InterPro" id="IPR013149">
    <property type="entry name" value="ADH-like_C"/>
</dbReference>
<dbReference type="SUPFAM" id="SSF50129">
    <property type="entry name" value="GroES-like"/>
    <property type="match status" value="1"/>
</dbReference>
<dbReference type="InterPro" id="IPR011032">
    <property type="entry name" value="GroES-like_sf"/>
</dbReference>
<dbReference type="Proteomes" id="UP001556367">
    <property type="component" value="Unassembled WGS sequence"/>
</dbReference>
<evidence type="ECO:0000313" key="2">
    <source>
        <dbReference type="EMBL" id="KAL0955011.1"/>
    </source>
</evidence>
<dbReference type="Gene3D" id="3.90.180.10">
    <property type="entry name" value="Medium-chain alcohol dehydrogenases, catalytic domain"/>
    <property type="match status" value="1"/>
</dbReference>
<dbReference type="PANTHER" id="PTHR43205:SF42">
    <property type="entry name" value="ALCOHOL DEHYDROGENASE, ZINC-CONTAINING (AFU_ORTHOLOGUE AFUA_7G04530)"/>
    <property type="match status" value="1"/>
</dbReference>
<gene>
    <name evidence="2" type="ORF">HGRIS_003933</name>
</gene>
<dbReference type="EMBL" id="JASNQZ010000007">
    <property type="protein sequence ID" value="KAL0955011.1"/>
    <property type="molecule type" value="Genomic_DNA"/>
</dbReference>
<accession>A0ABR3JHG0</accession>
<dbReference type="SUPFAM" id="SSF51735">
    <property type="entry name" value="NAD(P)-binding Rossmann-fold domains"/>
    <property type="match status" value="1"/>
</dbReference>
<proteinExistence type="predicted"/>
<keyword evidence="3" id="KW-1185">Reference proteome</keyword>